<dbReference type="GO" id="GO:0015979">
    <property type="term" value="P:photosynthesis"/>
    <property type="evidence" value="ECO:0007669"/>
    <property type="project" value="UniProtKB-KW"/>
</dbReference>
<feature type="compositionally biased region" description="Polar residues" evidence="3">
    <location>
        <begin position="192"/>
        <end position="201"/>
    </location>
</feature>
<feature type="domain" description="HNH nuclease" evidence="4">
    <location>
        <begin position="235"/>
        <end position="281"/>
    </location>
</feature>
<dbReference type="CDD" id="cd00085">
    <property type="entry name" value="HNHc"/>
    <property type="match status" value="1"/>
</dbReference>
<dbReference type="EMBL" id="CP133613">
    <property type="protein sequence ID" value="WMV13955.1"/>
    <property type="molecule type" value="Genomic_DNA"/>
</dbReference>
<keyword evidence="6" id="KW-1185">Reference proteome</keyword>
<dbReference type="InterPro" id="IPR028203">
    <property type="entry name" value="PSII_CF48-like_dom"/>
</dbReference>
<evidence type="ECO:0000256" key="2">
    <source>
        <dbReference type="ARBA" id="ARBA00023276"/>
    </source>
</evidence>
<keyword evidence="1" id="KW-0602">Photosynthesis</keyword>
<dbReference type="SMART" id="SM00507">
    <property type="entry name" value="HNHc"/>
    <property type="match status" value="1"/>
</dbReference>
<name>A0AAF0Q1V1_SOLVR</name>
<feature type="compositionally biased region" description="Basic and acidic residues" evidence="3">
    <location>
        <begin position="203"/>
        <end position="215"/>
    </location>
</feature>
<keyword evidence="2" id="KW-0604">Photosystem II</keyword>
<dbReference type="PANTHER" id="PTHR47199:SF2">
    <property type="entry name" value="PHOTOSYSTEM II STABILITY_ASSEMBLY FACTOR HCF136, CHLOROPLASTIC"/>
    <property type="match status" value="1"/>
</dbReference>
<dbReference type="Proteomes" id="UP001234989">
    <property type="component" value="Chromosome 2"/>
</dbReference>
<organism evidence="5 6">
    <name type="scientific">Solanum verrucosum</name>
    <dbReference type="NCBI Taxonomy" id="315347"/>
    <lineage>
        <taxon>Eukaryota</taxon>
        <taxon>Viridiplantae</taxon>
        <taxon>Streptophyta</taxon>
        <taxon>Embryophyta</taxon>
        <taxon>Tracheophyta</taxon>
        <taxon>Spermatophyta</taxon>
        <taxon>Magnoliopsida</taxon>
        <taxon>eudicotyledons</taxon>
        <taxon>Gunneridae</taxon>
        <taxon>Pentapetalae</taxon>
        <taxon>asterids</taxon>
        <taxon>lamiids</taxon>
        <taxon>Solanales</taxon>
        <taxon>Solanaceae</taxon>
        <taxon>Solanoideae</taxon>
        <taxon>Solaneae</taxon>
        <taxon>Solanum</taxon>
    </lineage>
</organism>
<protein>
    <recommendedName>
        <fullName evidence="4">HNH nuclease domain-containing protein</fullName>
    </recommendedName>
</protein>
<dbReference type="GO" id="GO:0009523">
    <property type="term" value="C:photosystem II"/>
    <property type="evidence" value="ECO:0007669"/>
    <property type="project" value="UniProtKB-KW"/>
</dbReference>
<dbReference type="AlphaFoldDB" id="A0AAF0Q1V1"/>
<evidence type="ECO:0000313" key="5">
    <source>
        <dbReference type="EMBL" id="WMV13955.1"/>
    </source>
</evidence>
<sequence length="551" mass="60599">MESVAPANRMAHSIFTPLKPLTTTPRPLLPHNFPPRLPLCRAANINRRQLIAETAAAIALPPLLGVSLSPIPAAKAEETPLSEWERVFLPINPGVVLLDIAFVPDDPNHGFVLGTRQTILETKDGGTTWVPRSIASAEEEDFNYRFNSISFKGKEGWIIGKPAILLHTSDAGENWERIPLSSQLPGDMLSVNNSGFTSGNSDGRPRSFDSEARKKCWSKAEKVPGRDPERWRKDAAGNIIGKRFHSCQGCLCFEYDHIVPFSKGGDSVSDNCQILQTRVNRSKADKVAVDTRHLKGYSCDINFSDNDLDKIEMAVYGDIKRKENHFDIQVYIKATGEQSAEMVTDEGAIYITSNKGYNWKAAIQETVSATLNRTVSSGISGASYYTGTFSTVNRSPDGRYVAVSSRGNFYLTWEPGQAYWQPHNRAVARRIQSMGWRADGGLWLLVRGGGLYLSKGTGLNVVLDLQLTEDFEEVSVQSRGFGILDVGYRSQDEAWAAGGSGILLKTTNGGKTWIRDKAADNIAANLYSVKFINDNQGFVLGNDGVLLKYLG</sequence>
<gene>
    <name evidence="5" type="ORF">MTR67_007340</name>
</gene>
<evidence type="ECO:0000256" key="1">
    <source>
        <dbReference type="ARBA" id="ARBA00022531"/>
    </source>
</evidence>
<dbReference type="InterPro" id="IPR003615">
    <property type="entry name" value="HNH_nuc"/>
</dbReference>
<proteinExistence type="predicted"/>
<evidence type="ECO:0000259" key="4">
    <source>
        <dbReference type="SMART" id="SM00507"/>
    </source>
</evidence>
<dbReference type="PANTHER" id="PTHR47199">
    <property type="entry name" value="PHOTOSYSTEM II STABILITY/ASSEMBLY FACTOR HCF136, CHLOROPLASTIC"/>
    <property type="match status" value="1"/>
</dbReference>
<accession>A0AAF0Q1V1</accession>
<dbReference type="Gene3D" id="2.130.10.10">
    <property type="entry name" value="YVTN repeat-like/Quinoprotein amine dehydrogenase"/>
    <property type="match status" value="1"/>
</dbReference>
<evidence type="ECO:0000313" key="6">
    <source>
        <dbReference type="Proteomes" id="UP001234989"/>
    </source>
</evidence>
<evidence type="ECO:0000256" key="3">
    <source>
        <dbReference type="SAM" id="MobiDB-lite"/>
    </source>
</evidence>
<reference evidence="5" key="1">
    <citation type="submission" date="2023-08" db="EMBL/GenBank/DDBJ databases">
        <title>A de novo genome assembly of Solanum verrucosum Schlechtendal, a Mexican diploid species geographically isolated from the other diploid A-genome species in potato relatives.</title>
        <authorList>
            <person name="Hosaka K."/>
        </authorList>
    </citation>
    <scope>NUCLEOTIDE SEQUENCE</scope>
    <source>
        <tissue evidence="5">Young leaves</tissue>
    </source>
</reference>
<dbReference type="SUPFAM" id="SSF110296">
    <property type="entry name" value="Oligoxyloglucan reducing end-specific cellobiohydrolase"/>
    <property type="match status" value="1"/>
</dbReference>
<dbReference type="Pfam" id="PF14870">
    <property type="entry name" value="PSII_BNR"/>
    <property type="match status" value="2"/>
</dbReference>
<feature type="region of interest" description="Disordered" evidence="3">
    <location>
        <begin position="192"/>
        <end position="215"/>
    </location>
</feature>
<dbReference type="Gene3D" id="1.10.30.50">
    <property type="match status" value="1"/>
</dbReference>
<dbReference type="InterPro" id="IPR015943">
    <property type="entry name" value="WD40/YVTN_repeat-like_dom_sf"/>
</dbReference>